<dbReference type="Gene3D" id="3.10.129.10">
    <property type="entry name" value="Hotdog Thioesterase"/>
    <property type="match status" value="1"/>
</dbReference>
<sequence>MPRSGERDTDELDNRTRDRLERTNPFRKFLGVSVSFVDGGVAEVTLPVHDQLLQAYGMVHGGIYCVLIDTVLGSAVRGVCGFDSKPLTVDLNVSFLRPSGKGVLTARAEIIKPGRKVLVGNADVMDEQGRKVATGRGSFLLNTPA</sequence>
<name>A0A0B4XMJ1_9GAMM</name>
<dbReference type="InterPro" id="IPR029069">
    <property type="entry name" value="HotDog_dom_sf"/>
</dbReference>
<gene>
    <name evidence="4" type="ORF">S7S_06710</name>
</gene>
<accession>A0A0B4XMJ1</accession>
<evidence type="ECO:0000313" key="5">
    <source>
        <dbReference type="Proteomes" id="UP000006764"/>
    </source>
</evidence>
<dbReference type="NCBIfam" id="TIGR00369">
    <property type="entry name" value="unchar_dom_1"/>
    <property type="match status" value="1"/>
</dbReference>
<reference evidence="4 5" key="1">
    <citation type="journal article" date="2012" name="J. Bacteriol.">
        <title>Genome sequence of an alkane-degrading bacterium, Alcanivorax pacificus type strain W11-5, isolated from deep sea sediment.</title>
        <authorList>
            <person name="Lai Q."/>
            <person name="Shao Z."/>
        </authorList>
    </citation>
    <scope>NUCLEOTIDE SEQUENCE [LARGE SCALE GENOMIC DNA]</scope>
    <source>
        <strain evidence="4 5">W11-5</strain>
    </source>
</reference>
<dbReference type="KEGG" id="apac:S7S_06710"/>
<dbReference type="OrthoDB" id="3477511at2"/>
<evidence type="ECO:0000256" key="2">
    <source>
        <dbReference type="ARBA" id="ARBA00022801"/>
    </source>
</evidence>
<dbReference type="GO" id="GO:0047617">
    <property type="term" value="F:fatty acyl-CoA hydrolase activity"/>
    <property type="evidence" value="ECO:0007669"/>
    <property type="project" value="InterPro"/>
</dbReference>
<dbReference type="PANTHER" id="PTHR21660">
    <property type="entry name" value="THIOESTERASE SUPERFAMILY MEMBER-RELATED"/>
    <property type="match status" value="1"/>
</dbReference>
<dbReference type="InterPro" id="IPR006683">
    <property type="entry name" value="Thioestr_dom"/>
</dbReference>
<evidence type="ECO:0000259" key="3">
    <source>
        <dbReference type="Pfam" id="PF03061"/>
    </source>
</evidence>
<evidence type="ECO:0000313" key="4">
    <source>
        <dbReference type="EMBL" id="AJD47758.1"/>
    </source>
</evidence>
<dbReference type="STRING" id="391936.S7S_06710"/>
<dbReference type="SUPFAM" id="SSF54637">
    <property type="entry name" value="Thioesterase/thiol ester dehydrase-isomerase"/>
    <property type="match status" value="1"/>
</dbReference>
<dbReference type="CDD" id="cd03443">
    <property type="entry name" value="PaaI_thioesterase"/>
    <property type="match status" value="1"/>
</dbReference>
<dbReference type="InterPro" id="IPR003736">
    <property type="entry name" value="PAAI_dom"/>
</dbReference>
<keyword evidence="5" id="KW-1185">Reference proteome</keyword>
<dbReference type="InterPro" id="IPR039298">
    <property type="entry name" value="ACOT13"/>
</dbReference>
<dbReference type="Pfam" id="PF03061">
    <property type="entry name" value="4HBT"/>
    <property type="match status" value="1"/>
</dbReference>
<protein>
    <submittedName>
        <fullName evidence="4">Thioesterase superfamily protein</fullName>
    </submittedName>
</protein>
<dbReference type="EMBL" id="CP004387">
    <property type="protein sequence ID" value="AJD47758.1"/>
    <property type="molecule type" value="Genomic_DNA"/>
</dbReference>
<dbReference type="PANTHER" id="PTHR21660:SF1">
    <property type="entry name" value="ACYL-COENZYME A THIOESTERASE 13"/>
    <property type="match status" value="1"/>
</dbReference>
<comment type="similarity">
    <text evidence="1">Belongs to the thioesterase PaaI family.</text>
</comment>
<dbReference type="Proteomes" id="UP000006764">
    <property type="component" value="Chromosome"/>
</dbReference>
<dbReference type="AlphaFoldDB" id="A0A0B4XMJ1"/>
<keyword evidence="2" id="KW-0378">Hydrolase</keyword>
<proteinExistence type="inferred from homology"/>
<dbReference type="RefSeq" id="WP_008738935.1">
    <property type="nucleotide sequence ID" value="NZ_CP004387.1"/>
</dbReference>
<dbReference type="HOGENOM" id="CLU_089876_3_3_6"/>
<evidence type="ECO:0000256" key="1">
    <source>
        <dbReference type="ARBA" id="ARBA00008324"/>
    </source>
</evidence>
<organism evidence="4 5">
    <name type="scientific">Isoalcanivorax pacificus W11-5</name>
    <dbReference type="NCBI Taxonomy" id="391936"/>
    <lineage>
        <taxon>Bacteria</taxon>
        <taxon>Pseudomonadati</taxon>
        <taxon>Pseudomonadota</taxon>
        <taxon>Gammaproteobacteria</taxon>
        <taxon>Oceanospirillales</taxon>
        <taxon>Alcanivoracaceae</taxon>
        <taxon>Isoalcanivorax</taxon>
    </lineage>
</organism>
<feature type="domain" description="Thioesterase" evidence="3">
    <location>
        <begin position="56"/>
        <end position="133"/>
    </location>
</feature>